<dbReference type="Proteomes" id="UP001152607">
    <property type="component" value="Unassembled WGS sequence"/>
</dbReference>
<dbReference type="SUPFAM" id="SSF55729">
    <property type="entry name" value="Acyl-CoA N-acyltransferases (Nat)"/>
    <property type="match status" value="1"/>
</dbReference>
<dbReference type="EMBL" id="CAOQHR010000013">
    <property type="protein sequence ID" value="CAI6342321.1"/>
    <property type="molecule type" value="Genomic_DNA"/>
</dbReference>
<reference evidence="2" key="1">
    <citation type="submission" date="2023-01" db="EMBL/GenBank/DDBJ databases">
        <authorList>
            <person name="Van Ghelder C."/>
            <person name="Rancurel C."/>
        </authorList>
    </citation>
    <scope>NUCLEOTIDE SEQUENCE</scope>
    <source>
        <strain evidence="2">CNCM I-4278</strain>
    </source>
</reference>
<evidence type="ECO:0008006" key="4">
    <source>
        <dbReference type="Google" id="ProtNLM"/>
    </source>
</evidence>
<feature type="region of interest" description="Disordered" evidence="1">
    <location>
        <begin position="48"/>
        <end position="70"/>
    </location>
</feature>
<organism evidence="2 3">
    <name type="scientific">Periconia digitata</name>
    <dbReference type="NCBI Taxonomy" id="1303443"/>
    <lineage>
        <taxon>Eukaryota</taxon>
        <taxon>Fungi</taxon>
        <taxon>Dikarya</taxon>
        <taxon>Ascomycota</taxon>
        <taxon>Pezizomycotina</taxon>
        <taxon>Dothideomycetes</taxon>
        <taxon>Pleosporomycetidae</taxon>
        <taxon>Pleosporales</taxon>
        <taxon>Massarineae</taxon>
        <taxon>Periconiaceae</taxon>
        <taxon>Periconia</taxon>
    </lineage>
</organism>
<comment type="caution">
    <text evidence="2">The sequence shown here is derived from an EMBL/GenBank/DDBJ whole genome shotgun (WGS) entry which is preliminary data.</text>
</comment>
<accession>A0A9W4XXB4</accession>
<feature type="compositionally biased region" description="Polar residues" evidence="1">
    <location>
        <begin position="55"/>
        <end position="70"/>
    </location>
</feature>
<evidence type="ECO:0000256" key="1">
    <source>
        <dbReference type="SAM" id="MobiDB-lite"/>
    </source>
</evidence>
<name>A0A9W4XXB4_9PLEO</name>
<dbReference type="OrthoDB" id="3788792at2759"/>
<dbReference type="InterPro" id="IPR016181">
    <property type="entry name" value="Acyl_CoA_acyltransferase"/>
</dbReference>
<keyword evidence="3" id="KW-1185">Reference proteome</keyword>
<gene>
    <name evidence="2" type="ORF">PDIGIT_LOCUS15526</name>
</gene>
<evidence type="ECO:0000313" key="3">
    <source>
        <dbReference type="Proteomes" id="UP001152607"/>
    </source>
</evidence>
<feature type="region of interest" description="Disordered" evidence="1">
    <location>
        <begin position="87"/>
        <end position="114"/>
    </location>
</feature>
<dbReference type="AlphaFoldDB" id="A0A9W4XXB4"/>
<evidence type="ECO:0000313" key="2">
    <source>
        <dbReference type="EMBL" id="CAI6342321.1"/>
    </source>
</evidence>
<sequence>MAMQKGFVLVHSELFSRMRQHCEHCNDFNIPLQDLSDGRVVAPTANLRKRKTAQPEGSTQSALINSSTPMLQSWTEATESRLLSRAPGTGSLLQSNSESPVGPLSGPPKKKRVKKSRKILALDRFVQNVPQGNRWRARQSELGLNTVKEYEDVIQRFSRSACVASKREYCKELGDSGGELITVGKRLAILTKSSLENVHLQRSFAYFHVLILLSYCEILRQKGVSGKAIDELVQTITQIRENDRKSLLDTVPWIHQLIIELVRRGWTLYRATEIFFLNAISISDLVRIRGDETSRSILEHLSAKTFVEHSYNDCLTPSYSIPGLITLLLDSVNSTNQSTLTEVYRALGYDLSDLPTSLVGIYKVHPAKIAPAYQVSREFENLTHNSFIAGVTRNGADYEENMNRSMIVCAEKTLLSLICTIGSIPRFVLEQAVSPQKRWNEYGREYETNPQNSQFGPHLKDLFLDSGRLWQTLEHLVSLAAIGVENCSNMEVYICASTPTEYICGQQRSYWIEQALWLFCYIFPRNPTTLTVSEKEKLLTVLGDLLRSYAETGSEIPANDEVIETLLSASKFGPLARRRLILSLVDRLLEKMDSTYLHAEAIYQRSVILRLKGDIAGSTQLLQEFLNRADLSTRLQSHSILGLLHLSQATNYAYNFDFLSADKESKMWIPTESNGTEDQLDVVWNQIHSAGRISRGQGHFQTACLFFERCLQRDPLRESKRHLALAHLVDSYIEVDFLERREIYSQSLGDLLDKAEKLVTPEIKNTRHHAPHSKGYRRLLLSLSEIEIRRSQFTAAEQLLKEVSDIYEKLIDPDIIDRLGHVRALIALARVSPLSEGEARWKDALSLGRRYNPLEEEVFTVALIHLFICVVRLQGRDSEGAKAAFDYAAGICQTKPPQFLMPGVGTFLFADVQYQIELLAGWKLPRRELRRSPLDMDKKVYEGFKSDDVTDEMLDEAAKLFSENYGVWGEHAAEQMGKFAKAGRPVRLSRQRLRDEYLPREISSYVRVTVNGHLAGNAFACRWSVGGRTICWITQLVVHRDFRERGLAAGLLDEIKLDGDDVYGVMSSHPAACLAASRAYKRPIDTASLEFMKDNAESIMKASPVGYVMDAKLRGSLFDVEDTSGLVSSVDSGFFVDHGEPLEALEWVRESMDWPLGELLDGHEFVLILQARRRSRSRSSSSRQNATS</sequence>
<protein>
    <recommendedName>
        <fullName evidence="4">N-acetyltransferase domain-containing protein</fullName>
    </recommendedName>
</protein>
<proteinExistence type="predicted"/>